<feature type="region of interest" description="Disordered" evidence="1">
    <location>
        <begin position="40"/>
        <end position="59"/>
    </location>
</feature>
<feature type="compositionally biased region" description="Basic and acidic residues" evidence="1">
    <location>
        <begin position="43"/>
        <end position="59"/>
    </location>
</feature>
<keyword evidence="3" id="KW-1185">Reference proteome</keyword>
<dbReference type="AlphaFoldDB" id="A0A1V6TVG7"/>
<sequence>MLNFKKSLHYLTGNLSAKVTPKSQYHKAFDSKIRRATVAEGDTTDKEAKESLRSMRFDQGREDSLDQILSNYLCDGEDATEPNKERLGTAKVDFGATGDT</sequence>
<gene>
    <name evidence="2" type="ORF">PENSTE_c002G02856</name>
</gene>
<evidence type="ECO:0000313" key="3">
    <source>
        <dbReference type="Proteomes" id="UP000191285"/>
    </source>
</evidence>
<accession>A0A1V6TVG7</accession>
<reference evidence="3" key="1">
    <citation type="journal article" date="2017" name="Nat. Microbiol.">
        <title>Global analysis of biosynthetic gene clusters reveals vast potential of secondary metabolite production in Penicillium species.</title>
        <authorList>
            <person name="Nielsen J.C."/>
            <person name="Grijseels S."/>
            <person name="Prigent S."/>
            <person name="Ji B."/>
            <person name="Dainat J."/>
            <person name="Nielsen K.F."/>
            <person name="Frisvad J.C."/>
            <person name="Workman M."/>
            <person name="Nielsen J."/>
        </authorList>
    </citation>
    <scope>NUCLEOTIDE SEQUENCE [LARGE SCALE GENOMIC DNA]</scope>
    <source>
        <strain evidence="3">IBT 24891</strain>
    </source>
</reference>
<dbReference type="EMBL" id="MLKD01000002">
    <property type="protein sequence ID" value="OQE29880.1"/>
    <property type="molecule type" value="Genomic_DNA"/>
</dbReference>
<dbReference type="Proteomes" id="UP000191285">
    <property type="component" value="Unassembled WGS sequence"/>
</dbReference>
<comment type="caution">
    <text evidence="2">The sequence shown here is derived from an EMBL/GenBank/DDBJ whole genome shotgun (WGS) entry which is preliminary data.</text>
</comment>
<protein>
    <submittedName>
        <fullName evidence="2">Uncharacterized protein</fullName>
    </submittedName>
</protein>
<evidence type="ECO:0000313" key="2">
    <source>
        <dbReference type="EMBL" id="OQE29880.1"/>
    </source>
</evidence>
<evidence type="ECO:0000256" key="1">
    <source>
        <dbReference type="SAM" id="MobiDB-lite"/>
    </source>
</evidence>
<name>A0A1V6TVG7_9EURO</name>
<proteinExistence type="predicted"/>
<organism evidence="2 3">
    <name type="scientific">Penicillium steckii</name>
    <dbReference type="NCBI Taxonomy" id="303698"/>
    <lineage>
        <taxon>Eukaryota</taxon>
        <taxon>Fungi</taxon>
        <taxon>Dikarya</taxon>
        <taxon>Ascomycota</taxon>
        <taxon>Pezizomycotina</taxon>
        <taxon>Eurotiomycetes</taxon>
        <taxon>Eurotiomycetidae</taxon>
        <taxon>Eurotiales</taxon>
        <taxon>Aspergillaceae</taxon>
        <taxon>Penicillium</taxon>
    </lineage>
</organism>